<feature type="chain" id="PRO_5039610521" description="Peptidase S1 domain-containing protein" evidence="1">
    <location>
        <begin position="27"/>
        <end position="384"/>
    </location>
</feature>
<feature type="signal peptide" evidence="1">
    <location>
        <begin position="1"/>
        <end position="26"/>
    </location>
</feature>
<accession>A0A918EC63</accession>
<proteinExistence type="predicted"/>
<dbReference type="AlphaFoldDB" id="A0A918EC63"/>
<dbReference type="PROSITE" id="PS50231">
    <property type="entry name" value="RICIN_B_LECTIN"/>
    <property type="match status" value="1"/>
</dbReference>
<dbReference type="InterPro" id="IPR043504">
    <property type="entry name" value="Peptidase_S1_PA_chymotrypsin"/>
</dbReference>
<dbReference type="SUPFAM" id="SSF50494">
    <property type="entry name" value="Trypsin-like serine proteases"/>
    <property type="match status" value="1"/>
</dbReference>
<keyword evidence="4" id="KW-1185">Reference proteome</keyword>
<dbReference type="SUPFAM" id="SSF50370">
    <property type="entry name" value="Ricin B-like lectins"/>
    <property type="match status" value="1"/>
</dbReference>
<evidence type="ECO:0000256" key="1">
    <source>
        <dbReference type="SAM" id="SignalP"/>
    </source>
</evidence>
<dbReference type="PRINTS" id="PR00722">
    <property type="entry name" value="CHYMOTRYPSIN"/>
</dbReference>
<dbReference type="InterPro" id="IPR001254">
    <property type="entry name" value="Trypsin_dom"/>
</dbReference>
<dbReference type="CDD" id="cd00161">
    <property type="entry name" value="beta-trefoil_Ricin-like"/>
    <property type="match status" value="1"/>
</dbReference>
<dbReference type="SMART" id="SM00458">
    <property type="entry name" value="RICIN"/>
    <property type="match status" value="1"/>
</dbReference>
<dbReference type="InterPro" id="IPR009003">
    <property type="entry name" value="Peptidase_S1_PA"/>
</dbReference>
<dbReference type="Proteomes" id="UP000639606">
    <property type="component" value="Unassembled WGS sequence"/>
</dbReference>
<evidence type="ECO:0000313" key="3">
    <source>
        <dbReference type="EMBL" id="GGP41328.1"/>
    </source>
</evidence>
<dbReference type="Pfam" id="PF00089">
    <property type="entry name" value="Trypsin"/>
    <property type="match status" value="1"/>
</dbReference>
<evidence type="ECO:0000313" key="4">
    <source>
        <dbReference type="Proteomes" id="UP000639606"/>
    </source>
</evidence>
<dbReference type="InterPro" id="IPR051333">
    <property type="entry name" value="CLIP_Serine_Protease"/>
</dbReference>
<sequence>MRKAVVVAASAAVMAAQFGISASALSSGTTVPLGTYRFIAKVNSVTTGCSGALISPQWVVTAASCFPGNPTGGIPTSETTVAVGDVNVGTGTGRVARVSTLVRRTDRDVMLAKLDIPVIDVAPVRISSLAPTPGEVLRAAGFGRTAAEWVPDRPRTALFSVDAVTATTAAITGVDGVDICKGDAGGPAFRETDGVVSLVAINSTSWQHGCLAVNETRQGSTEARLDDITDWITRTTDEPSRLVNDLSGWCLDQEYPQGTDGPATNTVGAWQCNSGDNQQWRWEWASPDTVRLVNALSGWCLDQEYPQGTDGPATNKVAAWQCNGGGNQQWRVEPTASGRRVLLVNKQSGWCLDQEYPQGTNGPATHIVASWQCNGGRNQQWQVS</sequence>
<protein>
    <recommendedName>
        <fullName evidence="2">Peptidase S1 domain-containing protein</fullName>
    </recommendedName>
</protein>
<comment type="caution">
    <text evidence="3">The sequence shown here is derived from an EMBL/GenBank/DDBJ whole genome shotgun (WGS) entry which is preliminary data.</text>
</comment>
<keyword evidence="1" id="KW-0732">Signal</keyword>
<dbReference type="Pfam" id="PF14200">
    <property type="entry name" value="RicinB_lectin_2"/>
    <property type="match status" value="1"/>
</dbReference>
<dbReference type="Gene3D" id="2.40.10.10">
    <property type="entry name" value="Trypsin-like serine proteases"/>
    <property type="match status" value="1"/>
</dbReference>
<dbReference type="InterPro" id="IPR035992">
    <property type="entry name" value="Ricin_B-like_lectins"/>
</dbReference>
<dbReference type="EMBL" id="BMRG01000002">
    <property type="protein sequence ID" value="GGP41328.1"/>
    <property type="molecule type" value="Genomic_DNA"/>
</dbReference>
<feature type="domain" description="Peptidase S1" evidence="2">
    <location>
        <begin position="25"/>
        <end position="237"/>
    </location>
</feature>
<dbReference type="PANTHER" id="PTHR24260">
    <property type="match status" value="1"/>
</dbReference>
<dbReference type="RefSeq" id="WP_189221936.1">
    <property type="nucleotide sequence ID" value="NZ_BMRG01000002.1"/>
</dbReference>
<dbReference type="InterPro" id="IPR000772">
    <property type="entry name" value="Ricin_B_lectin"/>
</dbReference>
<dbReference type="InterPro" id="IPR001314">
    <property type="entry name" value="Peptidase_S1A"/>
</dbReference>
<reference evidence="3" key="1">
    <citation type="journal article" date="2014" name="Int. J. Syst. Evol. Microbiol.">
        <title>Complete genome sequence of Corynebacterium casei LMG S-19264T (=DSM 44701T), isolated from a smear-ripened cheese.</title>
        <authorList>
            <consortium name="US DOE Joint Genome Institute (JGI-PGF)"/>
            <person name="Walter F."/>
            <person name="Albersmeier A."/>
            <person name="Kalinowski J."/>
            <person name="Ruckert C."/>
        </authorList>
    </citation>
    <scope>NUCLEOTIDE SEQUENCE</scope>
    <source>
        <strain evidence="3">JCM 3313</strain>
    </source>
</reference>
<dbReference type="PANTHER" id="PTHR24260:SF136">
    <property type="entry name" value="GH08193P-RELATED"/>
    <property type="match status" value="1"/>
</dbReference>
<dbReference type="PROSITE" id="PS50240">
    <property type="entry name" value="TRYPSIN_DOM"/>
    <property type="match status" value="1"/>
</dbReference>
<dbReference type="GO" id="GO:0006508">
    <property type="term" value="P:proteolysis"/>
    <property type="evidence" value="ECO:0007669"/>
    <property type="project" value="InterPro"/>
</dbReference>
<evidence type="ECO:0000259" key="2">
    <source>
        <dbReference type="PROSITE" id="PS50240"/>
    </source>
</evidence>
<dbReference type="GO" id="GO:0004252">
    <property type="term" value="F:serine-type endopeptidase activity"/>
    <property type="evidence" value="ECO:0007669"/>
    <property type="project" value="InterPro"/>
</dbReference>
<dbReference type="SMART" id="SM00020">
    <property type="entry name" value="Tryp_SPc"/>
    <property type="match status" value="1"/>
</dbReference>
<gene>
    <name evidence="3" type="ORF">GCM10010185_10590</name>
</gene>
<reference evidence="3" key="2">
    <citation type="submission" date="2020-09" db="EMBL/GenBank/DDBJ databases">
        <authorList>
            <person name="Sun Q."/>
            <person name="Ohkuma M."/>
        </authorList>
    </citation>
    <scope>NUCLEOTIDE SEQUENCE</scope>
    <source>
        <strain evidence="3">JCM 3313</strain>
    </source>
</reference>
<organism evidence="3 4">
    <name type="scientific">Saccharothrix coeruleofusca</name>
    <dbReference type="NCBI Taxonomy" id="33919"/>
    <lineage>
        <taxon>Bacteria</taxon>
        <taxon>Bacillati</taxon>
        <taxon>Actinomycetota</taxon>
        <taxon>Actinomycetes</taxon>
        <taxon>Pseudonocardiales</taxon>
        <taxon>Pseudonocardiaceae</taxon>
        <taxon>Saccharothrix</taxon>
    </lineage>
</organism>
<name>A0A918EC63_9PSEU</name>
<dbReference type="Gene3D" id="2.80.10.50">
    <property type="match status" value="1"/>
</dbReference>